<evidence type="ECO:0000313" key="2">
    <source>
        <dbReference type="Proteomes" id="UP000616151"/>
    </source>
</evidence>
<protein>
    <submittedName>
        <fullName evidence="1">Uncharacterized protein</fullName>
    </submittedName>
</protein>
<organism evidence="1 2">
    <name type="scientific">Taklimakanibacter albus</name>
    <dbReference type="NCBI Taxonomy" id="2800327"/>
    <lineage>
        <taxon>Bacteria</taxon>
        <taxon>Pseudomonadati</taxon>
        <taxon>Pseudomonadota</taxon>
        <taxon>Alphaproteobacteria</taxon>
        <taxon>Hyphomicrobiales</taxon>
        <taxon>Aestuariivirgaceae</taxon>
        <taxon>Taklimakanibacter</taxon>
    </lineage>
</organism>
<name>A0ACC5R6Q3_9HYPH</name>
<keyword evidence="2" id="KW-1185">Reference proteome</keyword>
<evidence type="ECO:0000313" key="1">
    <source>
        <dbReference type="EMBL" id="MBK1868329.1"/>
    </source>
</evidence>
<gene>
    <name evidence="1" type="ORF">JHL16_18395</name>
</gene>
<comment type="caution">
    <text evidence="1">The sequence shown here is derived from an EMBL/GenBank/DDBJ whole genome shotgun (WGS) entry which is preliminary data.</text>
</comment>
<dbReference type="Proteomes" id="UP000616151">
    <property type="component" value="Unassembled WGS sequence"/>
</dbReference>
<accession>A0ACC5R6Q3</accession>
<dbReference type="EMBL" id="JAENHL010000007">
    <property type="protein sequence ID" value="MBK1868329.1"/>
    <property type="molecule type" value="Genomic_DNA"/>
</dbReference>
<reference evidence="1" key="1">
    <citation type="submission" date="2021-01" db="EMBL/GenBank/DDBJ databases">
        <authorList>
            <person name="Sun Q."/>
        </authorList>
    </citation>
    <scope>NUCLEOTIDE SEQUENCE</scope>
    <source>
        <strain evidence="1">YIM B02566</strain>
    </source>
</reference>
<proteinExistence type="predicted"/>
<sequence length="156" mass="16879">MIPRKIIGLAAALFLTACGEDPNAPYLNFAGGGFVFNYRNAEAFYGFVAKPVRTLPEGGSIEAQFEVPGSAEPATVTEKVVAGQVQYSFKSPNLTGIQPKHDYKAVMRLLDSAGKEVARYEQNFHTDVDQSTMPNQPLVVGPGYEKNPDLKPGTLN</sequence>